<dbReference type="InterPro" id="IPR001375">
    <property type="entry name" value="Peptidase_S9_cat"/>
</dbReference>
<dbReference type="FunFam" id="2.130.10.120:FF:000001">
    <property type="entry name" value="Prolyl endopeptidase"/>
    <property type="match status" value="1"/>
</dbReference>
<accession>A0A4R6UQS5</accession>
<feature type="signal peptide" evidence="7">
    <location>
        <begin position="1"/>
        <end position="21"/>
    </location>
</feature>
<keyword evidence="5" id="KW-0378">Hydrolase</keyword>
<dbReference type="PRINTS" id="PR00862">
    <property type="entry name" value="PROLIGOPTASE"/>
</dbReference>
<dbReference type="RefSeq" id="WP_198325245.1">
    <property type="nucleotide sequence ID" value="NZ_CP037953.1"/>
</dbReference>
<dbReference type="PROSITE" id="PS51257">
    <property type="entry name" value="PROKAR_LIPOPROTEIN"/>
    <property type="match status" value="1"/>
</dbReference>
<evidence type="ECO:0000256" key="4">
    <source>
        <dbReference type="ARBA" id="ARBA00022670"/>
    </source>
</evidence>
<dbReference type="Gene3D" id="3.40.50.1820">
    <property type="entry name" value="alpha/beta hydrolase"/>
    <property type="match status" value="1"/>
</dbReference>
<comment type="catalytic activity">
    <reaction evidence="1">
        <text>Hydrolysis of Pro-|-Xaa &gt;&gt; Ala-|-Xaa in oligopeptides.</text>
        <dbReference type="EC" id="3.4.21.26"/>
    </reaction>
</comment>
<organism evidence="10 11">
    <name type="scientific">Permianibacter aggregans</name>
    <dbReference type="NCBI Taxonomy" id="1510150"/>
    <lineage>
        <taxon>Bacteria</taxon>
        <taxon>Pseudomonadati</taxon>
        <taxon>Pseudomonadota</taxon>
        <taxon>Gammaproteobacteria</taxon>
        <taxon>Pseudomonadales</taxon>
        <taxon>Pseudomonadaceae</taxon>
        <taxon>Permianibacter</taxon>
    </lineage>
</organism>
<dbReference type="SUPFAM" id="SSF53474">
    <property type="entry name" value="alpha/beta-Hydrolases"/>
    <property type="match status" value="1"/>
</dbReference>
<protein>
    <recommendedName>
        <fullName evidence="3">prolyl oligopeptidase</fullName>
        <ecNumber evidence="3">3.4.21.26</ecNumber>
    </recommendedName>
</protein>
<dbReference type="GO" id="GO:0004252">
    <property type="term" value="F:serine-type endopeptidase activity"/>
    <property type="evidence" value="ECO:0007669"/>
    <property type="project" value="UniProtKB-EC"/>
</dbReference>
<keyword evidence="4" id="KW-0645">Protease</keyword>
<dbReference type="PROSITE" id="PS00708">
    <property type="entry name" value="PRO_ENDOPEP_SER"/>
    <property type="match status" value="1"/>
</dbReference>
<evidence type="ECO:0000256" key="7">
    <source>
        <dbReference type="SAM" id="SignalP"/>
    </source>
</evidence>
<dbReference type="GO" id="GO:0005829">
    <property type="term" value="C:cytosol"/>
    <property type="evidence" value="ECO:0007669"/>
    <property type="project" value="TreeGrafter"/>
</dbReference>
<dbReference type="InterPro" id="IPR051167">
    <property type="entry name" value="Prolyl_oligopep/macrocyclase"/>
</dbReference>
<evidence type="ECO:0000259" key="8">
    <source>
        <dbReference type="Pfam" id="PF00326"/>
    </source>
</evidence>
<keyword evidence="11" id="KW-1185">Reference proteome</keyword>
<dbReference type="InterPro" id="IPR002471">
    <property type="entry name" value="Pept_S9_AS"/>
</dbReference>
<name>A0A4R6UQS5_9GAMM</name>
<dbReference type="FunFam" id="3.40.50.1820:FF:000005">
    <property type="entry name" value="Prolyl endopeptidase"/>
    <property type="match status" value="1"/>
</dbReference>
<feature type="domain" description="Peptidase S9A N-terminal" evidence="9">
    <location>
        <begin position="44"/>
        <end position="446"/>
    </location>
</feature>
<evidence type="ECO:0000256" key="5">
    <source>
        <dbReference type="ARBA" id="ARBA00022801"/>
    </source>
</evidence>
<evidence type="ECO:0000256" key="2">
    <source>
        <dbReference type="ARBA" id="ARBA00005228"/>
    </source>
</evidence>
<evidence type="ECO:0000313" key="10">
    <source>
        <dbReference type="EMBL" id="TDQ47615.1"/>
    </source>
</evidence>
<dbReference type="PANTHER" id="PTHR42881">
    <property type="entry name" value="PROLYL ENDOPEPTIDASE"/>
    <property type="match status" value="1"/>
</dbReference>
<feature type="chain" id="PRO_5020581309" description="prolyl oligopeptidase" evidence="7">
    <location>
        <begin position="22"/>
        <end position="717"/>
    </location>
</feature>
<keyword evidence="7" id="KW-0732">Signal</keyword>
<dbReference type="EMBL" id="SNYM01000009">
    <property type="protein sequence ID" value="TDQ47615.1"/>
    <property type="molecule type" value="Genomic_DNA"/>
</dbReference>
<dbReference type="Gene3D" id="2.130.10.120">
    <property type="entry name" value="Prolyl oligopeptidase, N-terminal domain"/>
    <property type="match status" value="1"/>
</dbReference>
<dbReference type="Pfam" id="PF02897">
    <property type="entry name" value="Peptidase_S9_N"/>
    <property type="match status" value="1"/>
</dbReference>
<comment type="caution">
    <text evidence="10">The sequence shown here is derived from an EMBL/GenBank/DDBJ whole genome shotgun (WGS) entry which is preliminary data.</text>
</comment>
<dbReference type="InterPro" id="IPR023302">
    <property type="entry name" value="Pept_S9A_N"/>
</dbReference>
<dbReference type="GO" id="GO:0006508">
    <property type="term" value="P:proteolysis"/>
    <property type="evidence" value="ECO:0007669"/>
    <property type="project" value="UniProtKB-KW"/>
</dbReference>
<evidence type="ECO:0000256" key="1">
    <source>
        <dbReference type="ARBA" id="ARBA00001070"/>
    </source>
</evidence>
<comment type="similarity">
    <text evidence="2">Belongs to the peptidase S9A family.</text>
</comment>
<dbReference type="EC" id="3.4.21.26" evidence="3"/>
<dbReference type="Pfam" id="PF00326">
    <property type="entry name" value="Peptidase_S9"/>
    <property type="match status" value="1"/>
</dbReference>
<feature type="domain" description="Peptidase S9 prolyl oligopeptidase catalytic" evidence="8">
    <location>
        <begin position="504"/>
        <end position="717"/>
    </location>
</feature>
<reference evidence="10 11" key="1">
    <citation type="submission" date="2019-03" db="EMBL/GenBank/DDBJ databases">
        <title>Genomic Encyclopedia of Type Strains, Phase IV (KMG-IV): sequencing the most valuable type-strain genomes for metagenomic binning, comparative biology and taxonomic classification.</title>
        <authorList>
            <person name="Goeker M."/>
        </authorList>
    </citation>
    <scope>NUCLEOTIDE SEQUENCE [LARGE SCALE GENOMIC DNA]</scope>
    <source>
        <strain evidence="10 11">DSM 103792</strain>
    </source>
</reference>
<dbReference type="InterPro" id="IPR002470">
    <property type="entry name" value="Peptidase_S9A"/>
</dbReference>
<gene>
    <name evidence="10" type="ORF">EV696_10917</name>
</gene>
<dbReference type="AlphaFoldDB" id="A0A4R6UQS5"/>
<keyword evidence="6" id="KW-0720">Serine protease</keyword>
<dbReference type="PANTHER" id="PTHR42881:SF2">
    <property type="entry name" value="PROLYL ENDOPEPTIDASE"/>
    <property type="match status" value="1"/>
</dbReference>
<evidence type="ECO:0000256" key="6">
    <source>
        <dbReference type="ARBA" id="ARBA00022825"/>
    </source>
</evidence>
<proteinExistence type="inferred from homology"/>
<evidence type="ECO:0000256" key="3">
    <source>
        <dbReference type="ARBA" id="ARBA00011897"/>
    </source>
</evidence>
<dbReference type="Proteomes" id="UP000295375">
    <property type="component" value="Unassembled WGS sequence"/>
</dbReference>
<dbReference type="GO" id="GO:0070012">
    <property type="term" value="F:oligopeptidase activity"/>
    <property type="evidence" value="ECO:0007669"/>
    <property type="project" value="TreeGrafter"/>
</dbReference>
<sequence length="717" mass="80151">MHKLLIAAGVATVLLAGCQHAEVKPACNPNEPAPMPPKPTMSYPASPTVDHVDVYHGTQVADPYRWLEEDSEQTKTWVNAQREFAEQYLARMPARDDYKKRLTTLWNYERYSTPTEAGGRYFYYYNNGLQNQSVLYVQEKNGEARVLLDPNTLSADGTVALSGVEISKNGRYIAYGVSKSGSDWQTWAVRDVRTGKDLNDNIEWVKFSSAAWTPDEKGFYYARYDAPKAGEELSGQNYFQKLYYHKIGTPQSADILVYHRPDQKEWGFGATVSDDGKYLVIPVWQGTDTRNRVFYKALTGKDRTVKPLIDQLEADYEFIGNDGSVFYFKTDLQAPRGRIIAIDVNKPATSRLKEVVPQTDNTLRFAMLAGNRFVLSYLKDAISHVEIRNIKGALEHTMSLPSLGTAGSFNGKRESHELFYTLTSYVQPTTVYRLDLNSKTSTVYREPKVDFNANEFVSEQIFYTSKDGTRVPMIISYKKGLQKTGKNPTILYGYGGFNIALSPSFNAATIAWLERGGVYAVANLRGGGEYGEPWHKAGTKGQKQNVFDDFVAAAEWLIKEQYTSSSHLGIHGGSNGGLLVGAAMTQRPDLFGAAVPAVGVLDMLRFQKFTIGWAWTSDYGSSDNAEDFPYLYAYSPLHNVKDGAQYPATMVMTADHDDRVVPYHSFKFAARLQAANASSEPMLIRIESKAGHGAGKPISKQIEDKADFFAFLEHHLK</sequence>
<dbReference type="SUPFAM" id="SSF50993">
    <property type="entry name" value="Peptidase/esterase 'gauge' domain"/>
    <property type="match status" value="1"/>
</dbReference>
<evidence type="ECO:0000313" key="11">
    <source>
        <dbReference type="Proteomes" id="UP000295375"/>
    </source>
</evidence>
<evidence type="ECO:0000259" key="9">
    <source>
        <dbReference type="Pfam" id="PF02897"/>
    </source>
</evidence>
<dbReference type="InterPro" id="IPR029058">
    <property type="entry name" value="AB_hydrolase_fold"/>
</dbReference>